<keyword evidence="1" id="KW-0808">Transferase</keyword>
<dbReference type="Gene3D" id="3.10.450.620">
    <property type="entry name" value="JHP933, nucleotidyltransferase-like core domain"/>
    <property type="match status" value="1"/>
</dbReference>
<reference evidence="1 2" key="1">
    <citation type="submission" date="2016-10" db="EMBL/GenBank/DDBJ databases">
        <authorList>
            <person name="de Groot N.N."/>
        </authorList>
    </citation>
    <scope>NUCLEOTIDE SEQUENCE [LARGE SCALE GENOMIC DNA]</scope>
    <source>
        <strain evidence="1 2">DSM 26880</strain>
    </source>
</reference>
<protein>
    <submittedName>
        <fullName evidence="1">Nucleotidyl transferase AbiEii toxin, Type IV TA system</fullName>
    </submittedName>
</protein>
<dbReference type="Pfam" id="PF08843">
    <property type="entry name" value="AbiEii"/>
    <property type="match status" value="1"/>
</dbReference>
<dbReference type="Proteomes" id="UP000199286">
    <property type="component" value="Unassembled WGS sequence"/>
</dbReference>
<accession>A0A1H3M0N2</accession>
<organism evidence="1 2">
    <name type="scientific">Citreimonas salinaria</name>
    <dbReference type="NCBI Taxonomy" id="321339"/>
    <lineage>
        <taxon>Bacteria</taxon>
        <taxon>Pseudomonadati</taxon>
        <taxon>Pseudomonadota</taxon>
        <taxon>Alphaproteobacteria</taxon>
        <taxon>Rhodobacterales</taxon>
        <taxon>Roseobacteraceae</taxon>
        <taxon>Citreimonas</taxon>
    </lineage>
</organism>
<gene>
    <name evidence="1" type="ORF">SAMN05444340_11520</name>
</gene>
<dbReference type="EMBL" id="FNPF01000015">
    <property type="protein sequence ID" value="SDY69844.1"/>
    <property type="molecule type" value="Genomic_DNA"/>
</dbReference>
<proteinExistence type="predicted"/>
<dbReference type="RefSeq" id="WP_089884655.1">
    <property type="nucleotide sequence ID" value="NZ_FNPF01000015.1"/>
</dbReference>
<evidence type="ECO:0000313" key="2">
    <source>
        <dbReference type="Proteomes" id="UP000199286"/>
    </source>
</evidence>
<dbReference type="STRING" id="321339.SAMN05444340_11520"/>
<dbReference type="AlphaFoldDB" id="A0A1H3M0N2"/>
<sequence>MIATQRDDFNRIVELATAEANLTGTGMEEYLEKELLHYDILYALQREGLLEGIVFQGGTSLRLCHGSIRYSHDLDFAAGRGFATADVMAIKDCLETYLSERYGLDVTVKNPKKVRDEPDYEKIHIDAWWCNLVTRPDRPDLPRQKIKIEFANVTPLTSEGVKIRAKYSVLPAMYDRMVVHSEAPREILADKLVALPAVFGKRDGFVRSRDLWDISYLARIGAEPDCGMVAHKIDEYREQDYGAHLTGFLDALPQIMESKAFRQEMRKYLTPGDIEAYIENPGFRQTMLDDVTGALKTVQRELYPDPDDTPSGPGM</sequence>
<keyword evidence="2" id="KW-1185">Reference proteome</keyword>
<dbReference type="OrthoDB" id="158131at2"/>
<dbReference type="GO" id="GO:0016740">
    <property type="term" value="F:transferase activity"/>
    <property type="evidence" value="ECO:0007669"/>
    <property type="project" value="UniProtKB-KW"/>
</dbReference>
<evidence type="ECO:0000313" key="1">
    <source>
        <dbReference type="EMBL" id="SDY69844.1"/>
    </source>
</evidence>
<name>A0A1H3M0N2_9RHOB</name>
<dbReference type="InterPro" id="IPR014942">
    <property type="entry name" value="AbiEii"/>
</dbReference>